<dbReference type="SUPFAM" id="SSF56808">
    <property type="entry name" value="Ribosomal protein L1"/>
    <property type="match status" value="1"/>
</dbReference>
<dbReference type="OMA" id="CKHTIVC"/>
<feature type="compositionally biased region" description="Basic and acidic residues" evidence="1">
    <location>
        <begin position="308"/>
        <end position="329"/>
    </location>
</feature>
<comment type="caution">
    <text evidence="2">The sequence shown here is derived from an EMBL/GenBank/DDBJ whole genome shotgun (WGS) entry which is preliminary data.</text>
</comment>
<organism evidence="2 3">
    <name type="scientific">Giardia intestinalis (strain ATCC 50581 / GS clone H7)</name>
    <name type="common">Giardia lamblia</name>
    <dbReference type="NCBI Taxonomy" id="598745"/>
    <lineage>
        <taxon>Eukaryota</taxon>
        <taxon>Metamonada</taxon>
        <taxon>Diplomonadida</taxon>
        <taxon>Hexamitidae</taxon>
        <taxon>Giardiinae</taxon>
        <taxon>Giardia</taxon>
    </lineage>
</organism>
<dbReference type="EMBL" id="ACGJ01002918">
    <property type="protein sequence ID" value="EES98756.1"/>
    <property type="molecule type" value="Genomic_DNA"/>
</dbReference>
<dbReference type="InterPro" id="IPR023674">
    <property type="entry name" value="Ribosomal_uL1-like"/>
</dbReference>
<protein>
    <submittedName>
        <fullName evidence="2">Uncharacterized protein</fullName>
    </submittedName>
</protein>
<reference evidence="2 3" key="1">
    <citation type="journal article" date="2009" name="PLoS Pathog.">
        <title>Draft genome sequencing of giardia intestinalis assemblage B isolate GS: is human giardiasis caused by two different species?</title>
        <authorList>
            <person name="Franzen O."/>
            <person name="Jerlstrom-Hultqvist J."/>
            <person name="Castro E."/>
            <person name="Sherwood E."/>
            <person name="Ankarklev J."/>
            <person name="Reiner D.S."/>
            <person name="Palm D."/>
            <person name="Andersson J.O."/>
            <person name="Andersson B."/>
            <person name="Svard S.G."/>
        </authorList>
    </citation>
    <scope>NUCLEOTIDE SEQUENCE [LARGE SCALE GENOMIC DNA]</scope>
    <source>
        <strain evidence="3">ATCC 50581 / GS clone H7</strain>
    </source>
</reference>
<dbReference type="InterPro" id="IPR028364">
    <property type="entry name" value="Ribosomal_uL1/biogenesis"/>
</dbReference>
<dbReference type="Proteomes" id="UP000002488">
    <property type="component" value="Unassembled WGS sequence"/>
</dbReference>
<dbReference type="Pfam" id="PF00687">
    <property type="entry name" value="Ribosomal_L1"/>
    <property type="match status" value="1"/>
</dbReference>
<feature type="region of interest" description="Disordered" evidence="1">
    <location>
        <begin position="286"/>
        <end position="340"/>
    </location>
</feature>
<proteinExistence type="predicted"/>
<dbReference type="OrthoDB" id="10251727at2759"/>
<evidence type="ECO:0000313" key="2">
    <source>
        <dbReference type="EMBL" id="EES98756.1"/>
    </source>
</evidence>
<accession>C6LZ22</accession>
<dbReference type="VEuPathDB" id="GiardiaDB:GL50581_4051"/>
<dbReference type="AlphaFoldDB" id="C6LZ22"/>
<name>C6LZ22_GIAIB</name>
<gene>
    <name evidence="2" type="ORF">GL50581_4051</name>
</gene>
<feature type="compositionally biased region" description="Basic and acidic residues" evidence="1">
    <location>
        <begin position="286"/>
        <end position="299"/>
    </location>
</feature>
<evidence type="ECO:0000256" key="1">
    <source>
        <dbReference type="SAM" id="MobiDB-lite"/>
    </source>
</evidence>
<sequence>MFTRERIEKAAEIAVTHGYKNTQDPTQKRKDLFDEALTTHRVYLVVILHNIPPEPSEIPRPIVVTHPIFPLTSTLSGVVEKKDAELVKANTIFNKLITIEEIRDVHLTFQMRRDLAKAYDVYACTTSLYDQVLKYGGKSFTCKHTIVCTDSPMEAVSKEEVMCTTQLRDPKGNNLSIKVGYFNATDPDEEVQRGHIAKIADNVLDVIKSFDKTLPGGFKNCKLLAINLVPGHGLPNIPFYESVLPKNERIFEEHPIRPPDPLDTAIRELYRDMEEQGMIDEEMKALEPRMSRRERERAGLPRIRASKAKQEQSADADKDVDKYAPEKSEGSTSSDEEDSS</sequence>
<evidence type="ECO:0000313" key="3">
    <source>
        <dbReference type="Proteomes" id="UP000002488"/>
    </source>
</evidence>